<evidence type="ECO:0008006" key="9">
    <source>
        <dbReference type="Google" id="ProtNLM"/>
    </source>
</evidence>
<feature type="domain" description="Cyclin-like" evidence="5">
    <location>
        <begin position="129"/>
        <end position="213"/>
    </location>
</feature>
<dbReference type="Proteomes" id="UP000008281">
    <property type="component" value="Unassembled WGS sequence"/>
</dbReference>
<dbReference type="SMART" id="SM01332">
    <property type="entry name" value="Cyclin_C"/>
    <property type="match status" value="1"/>
</dbReference>
<evidence type="ECO:0000256" key="3">
    <source>
        <dbReference type="ARBA" id="ARBA00023306"/>
    </source>
</evidence>
<dbReference type="OMA" id="DQYMTPE"/>
<keyword evidence="8" id="KW-1185">Reference proteome</keyword>
<gene>
    <name evidence="7" type="ORF">CRE_05114</name>
</gene>
<dbReference type="OrthoDB" id="5590282at2759"/>
<dbReference type="eggNOG" id="KOG0654">
    <property type="taxonomic scope" value="Eukaryota"/>
</dbReference>
<protein>
    <recommendedName>
        <fullName evidence="9">Cyclin N-terminal domain-containing protein</fullName>
    </recommendedName>
</protein>
<dbReference type="InterPro" id="IPR013763">
    <property type="entry name" value="Cyclin-like_dom"/>
</dbReference>
<evidence type="ECO:0000256" key="2">
    <source>
        <dbReference type="ARBA" id="ARBA00023127"/>
    </source>
</evidence>
<dbReference type="GO" id="GO:0051301">
    <property type="term" value="P:cell division"/>
    <property type="evidence" value="ECO:0007669"/>
    <property type="project" value="UniProtKB-KW"/>
</dbReference>
<dbReference type="FunFam" id="1.10.472.10:FF:000001">
    <property type="entry name" value="G2/mitotic-specific cyclin"/>
    <property type="match status" value="1"/>
</dbReference>
<dbReference type="STRING" id="31234.E3N696"/>
<evidence type="ECO:0000256" key="4">
    <source>
        <dbReference type="RuleBase" id="RU000383"/>
    </source>
</evidence>
<evidence type="ECO:0000259" key="6">
    <source>
        <dbReference type="SMART" id="SM01332"/>
    </source>
</evidence>
<organism evidence="8">
    <name type="scientific">Caenorhabditis remanei</name>
    <name type="common">Caenorhabditis vulgaris</name>
    <dbReference type="NCBI Taxonomy" id="31234"/>
    <lineage>
        <taxon>Eukaryota</taxon>
        <taxon>Metazoa</taxon>
        <taxon>Ecdysozoa</taxon>
        <taxon>Nematoda</taxon>
        <taxon>Chromadorea</taxon>
        <taxon>Rhabditida</taxon>
        <taxon>Rhabditina</taxon>
        <taxon>Rhabditomorpha</taxon>
        <taxon>Rhabditoidea</taxon>
        <taxon>Rhabditidae</taxon>
        <taxon>Peloderinae</taxon>
        <taxon>Caenorhabditis</taxon>
    </lineage>
</organism>
<evidence type="ECO:0000313" key="8">
    <source>
        <dbReference type="Proteomes" id="UP000008281"/>
    </source>
</evidence>
<dbReference type="EMBL" id="DS268539">
    <property type="protein sequence ID" value="EFO88010.1"/>
    <property type="molecule type" value="Genomic_DNA"/>
</dbReference>
<keyword evidence="3" id="KW-0131">Cell cycle</keyword>
<dbReference type="Pfam" id="PF02984">
    <property type="entry name" value="Cyclin_C"/>
    <property type="match status" value="1"/>
</dbReference>
<keyword evidence="1" id="KW-0132">Cell division</keyword>
<evidence type="ECO:0000256" key="1">
    <source>
        <dbReference type="ARBA" id="ARBA00022618"/>
    </source>
</evidence>
<dbReference type="AlphaFoldDB" id="E3N696"/>
<dbReference type="PANTHER" id="PTHR10177">
    <property type="entry name" value="CYCLINS"/>
    <property type="match status" value="1"/>
</dbReference>
<dbReference type="Pfam" id="PF00134">
    <property type="entry name" value="Cyclin_N"/>
    <property type="match status" value="1"/>
</dbReference>
<feature type="domain" description="Cyclin-like" evidence="5">
    <location>
        <begin position="225"/>
        <end position="307"/>
    </location>
</feature>
<dbReference type="InterPro" id="IPR004367">
    <property type="entry name" value="Cyclin_C-dom"/>
</dbReference>
<comment type="similarity">
    <text evidence="4">Belongs to the cyclin family.</text>
</comment>
<dbReference type="SUPFAM" id="SSF47954">
    <property type="entry name" value="Cyclin-like"/>
    <property type="match status" value="2"/>
</dbReference>
<keyword evidence="2 4" id="KW-0195">Cyclin</keyword>
<dbReference type="SMART" id="SM00385">
    <property type="entry name" value="CYCLIN"/>
    <property type="match status" value="2"/>
</dbReference>
<name>E3N696_CAERE</name>
<evidence type="ECO:0000259" key="5">
    <source>
        <dbReference type="SMART" id="SM00385"/>
    </source>
</evidence>
<dbReference type="Gene3D" id="1.10.472.10">
    <property type="entry name" value="Cyclin-like"/>
    <property type="match status" value="2"/>
</dbReference>
<sequence>MHFAQSRVDSLSTVSESIMSVLTGYDDDAFGKASAASSIFTTPVQASRFFDFEPATPVRPRFPSDSEHIHMTREMAIRKKEDGQDEAMFSCVEYFSDIIKCSMQRQMRDHPSPNYQNQVNEEMRTILIDWFHDIVKEYSLKQETFHLACNLVDRLLSILNVDKNRFQLLGATCLMIAAKFEEVFPPEIREFSIITDNTYEVDEILQMEKFILAQLDFDVALPTAAWFAASFGKRMKFNERMTKTMRYMVDLSLLDVHFLRYRPSDIAAAAACFANVQWGKEAWPKEMIEDTGIDTDDFVDALKDLHHMYITAPTSEYKSIFNKYCETDEMNVALLFAPTY</sequence>
<dbReference type="HOGENOM" id="CLU_020695_2_4_1"/>
<dbReference type="InterPro" id="IPR006671">
    <property type="entry name" value="Cyclin_N"/>
</dbReference>
<dbReference type="InterPro" id="IPR039361">
    <property type="entry name" value="Cyclin"/>
</dbReference>
<accession>E3N696</accession>
<feature type="domain" description="Cyclin C-terminal" evidence="6">
    <location>
        <begin position="222"/>
        <end position="338"/>
    </location>
</feature>
<dbReference type="InterPro" id="IPR036915">
    <property type="entry name" value="Cyclin-like_sf"/>
</dbReference>
<reference evidence="7" key="1">
    <citation type="submission" date="2007-07" db="EMBL/GenBank/DDBJ databases">
        <title>PCAP assembly of the Caenorhabditis remanei genome.</title>
        <authorList>
            <consortium name="The Caenorhabditis remanei Sequencing Consortium"/>
            <person name="Wilson R.K."/>
        </authorList>
    </citation>
    <scope>NUCLEOTIDE SEQUENCE [LARGE SCALE GENOMIC DNA]</scope>
    <source>
        <strain evidence="7">PB4641</strain>
    </source>
</reference>
<evidence type="ECO:0000313" key="7">
    <source>
        <dbReference type="EMBL" id="EFO88010.1"/>
    </source>
</evidence>
<dbReference type="InParanoid" id="E3N696"/>
<proteinExistence type="inferred from homology"/>